<feature type="domain" description="HTH IS21-type" evidence="1">
    <location>
        <begin position="6"/>
        <end position="69"/>
    </location>
</feature>
<sequence length="69" mass="7931">MLIVETIAKIRRLHFSEGLGIKTISRKLGLSRNTVRKVIRSGATEHTYERKLQPQPQLGEYVSQLEELL</sequence>
<dbReference type="InterPro" id="IPR017894">
    <property type="entry name" value="HTH_IS21_transposase_type"/>
</dbReference>
<dbReference type="EMBL" id="FNJI01000020">
    <property type="protein sequence ID" value="SDP43409.1"/>
    <property type="molecule type" value="Genomic_DNA"/>
</dbReference>
<dbReference type="Gene3D" id="1.10.10.10">
    <property type="entry name" value="Winged helix-like DNA-binding domain superfamily/Winged helix DNA-binding domain"/>
    <property type="match status" value="1"/>
</dbReference>
<dbReference type="Proteomes" id="UP000199073">
    <property type="component" value="Unassembled WGS sequence"/>
</dbReference>
<protein>
    <recommendedName>
        <fullName evidence="1">HTH IS21-type domain-containing protein</fullName>
    </recommendedName>
</protein>
<evidence type="ECO:0000259" key="1">
    <source>
        <dbReference type="PROSITE" id="PS50531"/>
    </source>
</evidence>
<organism evidence="2 3">
    <name type="scientific">Desulforhopalus singaporensis</name>
    <dbReference type="NCBI Taxonomy" id="91360"/>
    <lineage>
        <taxon>Bacteria</taxon>
        <taxon>Pseudomonadati</taxon>
        <taxon>Thermodesulfobacteriota</taxon>
        <taxon>Desulfobulbia</taxon>
        <taxon>Desulfobulbales</taxon>
        <taxon>Desulfocapsaceae</taxon>
        <taxon>Desulforhopalus</taxon>
    </lineage>
</organism>
<reference evidence="2 3" key="1">
    <citation type="submission" date="2016-10" db="EMBL/GenBank/DDBJ databases">
        <authorList>
            <person name="de Groot N.N."/>
        </authorList>
    </citation>
    <scope>NUCLEOTIDE SEQUENCE [LARGE SCALE GENOMIC DNA]</scope>
    <source>
        <strain evidence="2 3">DSM 12130</strain>
    </source>
</reference>
<accession>A0A1H0SP92</accession>
<feature type="non-terminal residue" evidence="2">
    <location>
        <position position="69"/>
    </location>
</feature>
<gene>
    <name evidence="2" type="ORF">SAMN05660330_02748</name>
</gene>
<name>A0A1H0SP92_9BACT</name>
<dbReference type="AlphaFoldDB" id="A0A1H0SP92"/>
<proteinExistence type="predicted"/>
<dbReference type="PROSITE" id="PS50531">
    <property type="entry name" value="HTH_IS21"/>
    <property type="match status" value="1"/>
</dbReference>
<evidence type="ECO:0000313" key="2">
    <source>
        <dbReference type="EMBL" id="SDP43409.1"/>
    </source>
</evidence>
<dbReference type="InterPro" id="IPR036388">
    <property type="entry name" value="WH-like_DNA-bd_sf"/>
</dbReference>
<evidence type="ECO:0000313" key="3">
    <source>
        <dbReference type="Proteomes" id="UP000199073"/>
    </source>
</evidence>
<keyword evidence="3" id="KW-1185">Reference proteome</keyword>